<gene>
    <name evidence="2" type="ORF">CEW87_14895</name>
</gene>
<feature type="domain" description="HD-GYP" evidence="1">
    <location>
        <begin position="124"/>
        <end position="320"/>
    </location>
</feature>
<sequence length="407" mass="45047">MFCPNAGRLWSAGIKRRFAMADSILRPVTLAPGLVGKPSPCDLFDVRGTLLLREGVEISPSMSVGPSERRLYCRASQAERVSDAEPLKVLRDIGTALAMLDELIISGQQVTAGEFLSLASETYATWMIDPDACIGFARMEQYDRPSVCHAILAALFAAELAAAHGFTRQESIELIGAALTMNLGSMRLHDRMFAHVGQPDPEARAAIDAHPALAAQLLHRIDGIPETWRTAVMQHHESFDGSGYPLGLVRTEVSLQGRMLHVADVLAARLRERKRRGPLFWSLHQARDPQRLLQHVFGPDLDRLDHILARLLMGRLGSFPPGSVVRLSNGEMGIISRRTAEADGTPREVLAFLDPSGRPQHVPRPRRIGPRDCRIQGYAHDDQPRLPPYDWQSIWGYQQASASTKLM</sequence>
<dbReference type="CDD" id="cd00077">
    <property type="entry name" value="HDc"/>
    <property type="match status" value="1"/>
</dbReference>
<dbReference type="Gene3D" id="1.10.3210.10">
    <property type="entry name" value="Hypothetical protein af1432"/>
    <property type="match status" value="1"/>
</dbReference>
<dbReference type="Proteomes" id="UP000244902">
    <property type="component" value="Chromosome"/>
</dbReference>
<dbReference type="AlphaFoldDB" id="A0A2U8H3K8"/>
<evidence type="ECO:0000313" key="2">
    <source>
        <dbReference type="EMBL" id="AWI80537.1"/>
    </source>
</evidence>
<proteinExistence type="predicted"/>
<dbReference type="PANTHER" id="PTHR43155:SF2">
    <property type="entry name" value="CYCLIC DI-GMP PHOSPHODIESTERASE PA4108"/>
    <property type="match status" value="1"/>
</dbReference>
<dbReference type="GO" id="GO:0008081">
    <property type="term" value="F:phosphoric diester hydrolase activity"/>
    <property type="evidence" value="ECO:0007669"/>
    <property type="project" value="UniProtKB-ARBA"/>
</dbReference>
<dbReference type="InterPro" id="IPR037522">
    <property type="entry name" value="HD_GYP_dom"/>
</dbReference>
<dbReference type="EMBL" id="CP022188">
    <property type="protein sequence ID" value="AWI80537.1"/>
    <property type="molecule type" value="Genomic_DNA"/>
</dbReference>
<name>A0A2U8H3K8_9RHOO</name>
<dbReference type="InterPro" id="IPR003607">
    <property type="entry name" value="HD/PDEase_dom"/>
</dbReference>
<reference evidence="2 3" key="1">
    <citation type="submission" date="2017-06" db="EMBL/GenBank/DDBJ databases">
        <title>Azoarcus sp. TSNA42 complete genome sequence.</title>
        <authorList>
            <person name="Woo J.-H."/>
            <person name="Kim H.-S."/>
        </authorList>
    </citation>
    <scope>NUCLEOTIDE SEQUENCE [LARGE SCALE GENOMIC DNA]</scope>
    <source>
        <strain evidence="2 3">TSNA42</strain>
    </source>
</reference>
<organism evidence="2 3">
    <name type="scientific">Parazoarcus communis</name>
    <dbReference type="NCBI Taxonomy" id="41977"/>
    <lineage>
        <taxon>Bacteria</taxon>
        <taxon>Pseudomonadati</taxon>
        <taxon>Pseudomonadota</taxon>
        <taxon>Betaproteobacteria</taxon>
        <taxon>Rhodocyclales</taxon>
        <taxon>Zoogloeaceae</taxon>
        <taxon>Parazoarcus</taxon>
    </lineage>
</organism>
<accession>A0A2U8H3K8</accession>
<dbReference type="SUPFAM" id="SSF109604">
    <property type="entry name" value="HD-domain/PDEase-like"/>
    <property type="match status" value="1"/>
</dbReference>
<protein>
    <recommendedName>
        <fullName evidence="1">HD-GYP domain-containing protein</fullName>
    </recommendedName>
</protein>
<dbReference type="PROSITE" id="PS51832">
    <property type="entry name" value="HD_GYP"/>
    <property type="match status" value="1"/>
</dbReference>
<dbReference type="Pfam" id="PF13487">
    <property type="entry name" value="HD_5"/>
    <property type="match status" value="1"/>
</dbReference>
<evidence type="ECO:0000313" key="3">
    <source>
        <dbReference type="Proteomes" id="UP000244902"/>
    </source>
</evidence>
<evidence type="ECO:0000259" key="1">
    <source>
        <dbReference type="PROSITE" id="PS51832"/>
    </source>
</evidence>
<dbReference type="PANTHER" id="PTHR43155">
    <property type="entry name" value="CYCLIC DI-GMP PHOSPHODIESTERASE PA4108-RELATED"/>
    <property type="match status" value="1"/>
</dbReference>